<evidence type="ECO:0000256" key="6">
    <source>
        <dbReference type="ARBA" id="ARBA00023004"/>
    </source>
</evidence>
<dbReference type="Pfam" id="PF00633">
    <property type="entry name" value="HHH"/>
    <property type="match status" value="1"/>
</dbReference>
<dbReference type="STRING" id="39841.SAMN05660836_00561"/>
<dbReference type="CDD" id="cd00056">
    <property type="entry name" value="ENDO3c"/>
    <property type="match status" value="1"/>
</dbReference>
<evidence type="ECO:0000256" key="8">
    <source>
        <dbReference type="ARBA" id="ARBA00023204"/>
    </source>
</evidence>
<dbReference type="HAMAP" id="MF_00942">
    <property type="entry name" value="Nth"/>
    <property type="match status" value="1"/>
</dbReference>
<feature type="domain" description="HhH-GPD" evidence="12">
    <location>
        <begin position="42"/>
        <end position="189"/>
    </location>
</feature>
<keyword evidence="11" id="KW-0238">DNA-binding</keyword>
<dbReference type="Pfam" id="PF00730">
    <property type="entry name" value="HhH-GPD"/>
    <property type="match status" value="1"/>
</dbReference>
<dbReference type="PIRSF" id="PIRSF001435">
    <property type="entry name" value="Nth"/>
    <property type="match status" value="1"/>
</dbReference>
<dbReference type="Proteomes" id="UP000199611">
    <property type="component" value="Unassembled WGS sequence"/>
</dbReference>
<dbReference type="GO" id="GO:0006285">
    <property type="term" value="P:base-excision repair, AP site formation"/>
    <property type="evidence" value="ECO:0007669"/>
    <property type="project" value="TreeGrafter"/>
</dbReference>
<dbReference type="GO" id="GO:0051539">
    <property type="term" value="F:4 iron, 4 sulfur cluster binding"/>
    <property type="evidence" value="ECO:0007669"/>
    <property type="project" value="UniProtKB-UniRule"/>
</dbReference>
<dbReference type="InterPro" id="IPR004036">
    <property type="entry name" value="Endonuclease-III-like_CS2"/>
</dbReference>
<dbReference type="InterPro" id="IPR003265">
    <property type="entry name" value="HhH-GPD_domain"/>
</dbReference>
<keyword evidence="13" id="KW-0255">Endonuclease</keyword>
<evidence type="ECO:0000256" key="1">
    <source>
        <dbReference type="ARBA" id="ARBA00008343"/>
    </source>
</evidence>
<dbReference type="PROSITE" id="PS00764">
    <property type="entry name" value="ENDONUCLEASE_III_1"/>
    <property type="match status" value="1"/>
</dbReference>
<dbReference type="InterPro" id="IPR004035">
    <property type="entry name" value="Endouclease-III_FeS-bd_BS"/>
</dbReference>
<feature type="binding site" evidence="11">
    <location>
        <position position="201"/>
    </location>
    <ligand>
        <name>[4Fe-4S] cluster</name>
        <dbReference type="ChEBI" id="CHEBI:49883"/>
    </ligand>
</feature>
<keyword evidence="10 11" id="KW-0326">Glycosidase</keyword>
<dbReference type="EC" id="4.2.99.18" evidence="11"/>
<keyword evidence="14" id="KW-1185">Reference proteome</keyword>
<dbReference type="SUPFAM" id="SSF48150">
    <property type="entry name" value="DNA-glycosylase"/>
    <property type="match status" value="1"/>
</dbReference>
<dbReference type="InterPro" id="IPR005759">
    <property type="entry name" value="Nth"/>
</dbReference>
<keyword evidence="8 11" id="KW-0234">DNA repair</keyword>
<dbReference type="PANTHER" id="PTHR43286">
    <property type="entry name" value="ENDONUCLEASE III-LIKE PROTEIN 1"/>
    <property type="match status" value="1"/>
</dbReference>
<comment type="cofactor">
    <cofactor evidence="11">
        <name>[4Fe-4S] cluster</name>
        <dbReference type="ChEBI" id="CHEBI:49883"/>
    </cofactor>
    <text evidence="11">Binds 1 [4Fe-4S] cluster.</text>
</comment>
<sequence length="223" mass="25898">MKELSEKNIIEVLERLKEAYGTRPWNWHTQQKPFYVLISTILSQRTRDPQTDAAAQALLRRFPTPHDLAHAPPDEIALIIRGVNYHRTKALRVKEVSRIIAERYGGKVPTDLESLLSLPGVGPKTANCVLLYGFHQAVLPVDTHVHRIANRLGWVNTRRPEETEENLKEVIPKTWIPYVNDLFVKHGQTLCRPKRPLCEECNVRNYCQYWKDREHQKGPEKNL</sequence>
<evidence type="ECO:0000256" key="5">
    <source>
        <dbReference type="ARBA" id="ARBA00022801"/>
    </source>
</evidence>
<gene>
    <name evidence="11" type="primary">nth</name>
    <name evidence="13" type="ORF">SAMN05660836_00561</name>
</gene>
<keyword evidence="6 11" id="KW-0408">Iron</keyword>
<keyword evidence="7 11" id="KW-0411">Iron-sulfur</keyword>
<evidence type="ECO:0000256" key="9">
    <source>
        <dbReference type="ARBA" id="ARBA00023239"/>
    </source>
</evidence>
<dbReference type="GO" id="GO:0003677">
    <property type="term" value="F:DNA binding"/>
    <property type="evidence" value="ECO:0007669"/>
    <property type="project" value="UniProtKB-UniRule"/>
</dbReference>
<dbReference type="InterPro" id="IPR011257">
    <property type="entry name" value="DNA_glycosylase"/>
</dbReference>
<keyword evidence="13" id="KW-0540">Nuclease</keyword>
<evidence type="ECO:0000313" key="13">
    <source>
        <dbReference type="EMBL" id="SFM50319.1"/>
    </source>
</evidence>
<proteinExistence type="inferred from homology"/>
<name>A0A1I4RDM9_9BACT</name>
<evidence type="ECO:0000259" key="12">
    <source>
        <dbReference type="SMART" id="SM00478"/>
    </source>
</evidence>
<keyword evidence="9 11" id="KW-0456">Lyase</keyword>
<dbReference type="GO" id="GO:0046872">
    <property type="term" value="F:metal ion binding"/>
    <property type="evidence" value="ECO:0007669"/>
    <property type="project" value="UniProtKB-KW"/>
</dbReference>
<organism evidence="13 14">
    <name type="scientific">Thermodesulforhabdus norvegica</name>
    <dbReference type="NCBI Taxonomy" id="39841"/>
    <lineage>
        <taxon>Bacteria</taxon>
        <taxon>Pseudomonadati</taxon>
        <taxon>Thermodesulfobacteriota</taxon>
        <taxon>Syntrophobacteria</taxon>
        <taxon>Syntrophobacterales</taxon>
        <taxon>Thermodesulforhabdaceae</taxon>
        <taxon>Thermodesulforhabdus</taxon>
    </lineage>
</organism>
<dbReference type="Gene3D" id="1.10.1670.10">
    <property type="entry name" value="Helix-hairpin-Helix base-excision DNA repair enzymes (C-terminal)"/>
    <property type="match status" value="1"/>
</dbReference>
<dbReference type="GO" id="GO:0140078">
    <property type="term" value="F:class I DNA-(apurinic or apyrimidinic site) endonuclease activity"/>
    <property type="evidence" value="ECO:0007669"/>
    <property type="project" value="UniProtKB-EC"/>
</dbReference>
<feature type="binding site" evidence="11">
    <location>
        <position position="191"/>
    </location>
    <ligand>
        <name>[4Fe-4S] cluster</name>
        <dbReference type="ChEBI" id="CHEBI:49883"/>
    </ligand>
</feature>
<keyword evidence="4 11" id="KW-0227">DNA damage</keyword>
<dbReference type="PANTHER" id="PTHR43286:SF1">
    <property type="entry name" value="ENDONUCLEASE III-LIKE PROTEIN 1"/>
    <property type="match status" value="1"/>
</dbReference>
<dbReference type="RefSeq" id="WP_093393304.1">
    <property type="nucleotide sequence ID" value="NZ_FOUU01000001.1"/>
</dbReference>
<feature type="binding site" evidence="11">
    <location>
        <position position="198"/>
    </location>
    <ligand>
        <name>[4Fe-4S] cluster</name>
        <dbReference type="ChEBI" id="CHEBI:49883"/>
    </ligand>
</feature>
<comment type="similarity">
    <text evidence="1 11">Belongs to the Nth/MutY family.</text>
</comment>
<comment type="function">
    <text evidence="11">DNA repair enzyme that has both DNA N-glycosylase activity and AP-lyase activity. The DNA N-glycosylase activity releases various damaged pyrimidines from DNA by cleaving the N-glycosidic bond, leaving an AP (apurinic/apyrimidinic) site. The AP-lyase activity cleaves the phosphodiester bond 3' to the AP site by a beta-elimination, leaving a 3'-terminal unsaturated sugar and a product with a terminal 5'-phosphate.</text>
</comment>
<feature type="binding site" evidence="11">
    <location>
        <position position="207"/>
    </location>
    <ligand>
        <name>[4Fe-4S] cluster</name>
        <dbReference type="ChEBI" id="CHEBI:49883"/>
    </ligand>
</feature>
<dbReference type="GO" id="GO:0006289">
    <property type="term" value="P:nucleotide-excision repair"/>
    <property type="evidence" value="ECO:0007669"/>
    <property type="project" value="TreeGrafter"/>
</dbReference>
<dbReference type="InterPro" id="IPR000445">
    <property type="entry name" value="HhH_motif"/>
</dbReference>
<reference evidence="13 14" key="1">
    <citation type="submission" date="2016-10" db="EMBL/GenBank/DDBJ databases">
        <authorList>
            <person name="de Groot N.N."/>
        </authorList>
    </citation>
    <scope>NUCLEOTIDE SEQUENCE [LARGE SCALE GENOMIC DNA]</scope>
    <source>
        <strain evidence="13 14">DSM 9990</strain>
    </source>
</reference>
<keyword evidence="5 11" id="KW-0378">Hydrolase</keyword>
<dbReference type="GO" id="GO:0000703">
    <property type="term" value="F:oxidized pyrimidine nucleobase lesion DNA N-glycosylase activity"/>
    <property type="evidence" value="ECO:0007669"/>
    <property type="project" value="TreeGrafter"/>
</dbReference>
<dbReference type="FunFam" id="1.10.340.30:FF:000001">
    <property type="entry name" value="Endonuclease III"/>
    <property type="match status" value="1"/>
</dbReference>
<dbReference type="AlphaFoldDB" id="A0A1I4RDM9"/>
<evidence type="ECO:0000256" key="2">
    <source>
        <dbReference type="ARBA" id="ARBA00022485"/>
    </source>
</evidence>
<dbReference type="SMART" id="SM00478">
    <property type="entry name" value="ENDO3c"/>
    <property type="match status" value="1"/>
</dbReference>
<protein>
    <recommendedName>
        <fullName evidence="11">Endonuclease III</fullName>
        <ecNumber evidence="11">4.2.99.18</ecNumber>
    </recommendedName>
    <alternativeName>
        <fullName evidence="11">DNA-(apurinic or apyrimidinic site) lyase</fullName>
    </alternativeName>
</protein>
<evidence type="ECO:0000256" key="7">
    <source>
        <dbReference type="ARBA" id="ARBA00023014"/>
    </source>
</evidence>
<dbReference type="Gene3D" id="1.10.340.30">
    <property type="entry name" value="Hypothetical protein, domain 2"/>
    <property type="match status" value="1"/>
</dbReference>
<evidence type="ECO:0000256" key="3">
    <source>
        <dbReference type="ARBA" id="ARBA00022723"/>
    </source>
</evidence>
<dbReference type="PROSITE" id="PS01155">
    <property type="entry name" value="ENDONUCLEASE_III_2"/>
    <property type="match status" value="1"/>
</dbReference>
<dbReference type="OrthoDB" id="9800977at2"/>
<evidence type="ECO:0000256" key="10">
    <source>
        <dbReference type="ARBA" id="ARBA00023295"/>
    </source>
</evidence>
<dbReference type="InterPro" id="IPR023170">
    <property type="entry name" value="HhH_base_excis_C"/>
</dbReference>
<accession>A0A1I4RDM9</accession>
<evidence type="ECO:0000256" key="4">
    <source>
        <dbReference type="ARBA" id="ARBA00022763"/>
    </source>
</evidence>
<dbReference type="EMBL" id="FOUU01000001">
    <property type="protein sequence ID" value="SFM50319.1"/>
    <property type="molecule type" value="Genomic_DNA"/>
</dbReference>
<evidence type="ECO:0000256" key="11">
    <source>
        <dbReference type="HAMAP-Rule" id="MF_00942"/>
    </source>
</evidence>
<evidence type="ECO:0000313" key="14">
    <source>
        <dbReference type="Proteomes" id="UP000199611"/>
    </source>
</evidence>
<keyword evidence="3 11" id="KW-0479">Metal-binding</keyword>
<keyword evidence="2 11" id="KW-0004">4Fe-4S</keyword>
<comment type="catalytic activity">
    <reaction evidence="11">
        <text>2'-deoxyribonucleotide-(2'-deoxyribose 5'-phosphate)-2'-deoxyribonucleotide-DNA = a 3'-end 2'-deoxyribonucleotide-(2,3-dehydro-2,3-deoxyribose 5'-phosphate)-DNA + a 5'-end 5'-phospho-2'-deoxyribonucleoside-DNA + H(+)</text>
        <dbReference type="Rhea" id="RHEA:66592"/>
        <dbReference type="Rhea" id="RHEA-COMP:13180"/>
        <dbReference type="Rhea" id="RHEA-COMP:16897"/>
        <dbReference type="Rhea" id="RHEA-COMP:17067"/>
        <dbReference type="ChEBI" id="CHEBI:15378"/>
        <dbReference type="ChEBI" id="CHEBI:136412"/>
        <dbReference type="ChEBI" id="CHEBI:157695"/>
        <dbReference type="ChEBI" id="CHEBI:167181"/>
        <dbReference type="EC" id="4.2.99.18"/>
    </reaction>
</comment>